<sequence>MSVYDYAFAGLGSLCAFLAYKTNPLKSGTEAPLDFTKFQRNYVFVFLVMMMSDWLQGPYVYALYEYYGYSPEDIGKLFIAGFGSSMVFGTMVGSFGDSIGRRKTCILFGFLYIASCVTKHFSNYYILMLGRLLGGVATSLLFSVFEAWMVSEHFSRNFDPSLLGGTFSLAYFGNSIVAITAGLVGGFAADNFGLVAPFDCSAAMLILGTFVVSTTWNENYGNASKPFVEQLQKGFSVVINQKEVAVAGAAQSMFEGAMYTFVFMWTPAMGSAAKAAGLGEIPHGYIFAIFMVSCMIGSCLFKYLSSSFDPKMLLTGVIIVAALGLAPAAVGGMGFVPLFAGFCLFEGSVGFYWPLIGEIRSAVIPEETRSTVMNFFRVPLNLIVVVVLYHIGDLSQVFVFRFCVCLLCMATYLATVLHIPAKTKQADVEFEPSG</sequence>
<keyword evidence="6 12" id="KW-0812">Transmembrane</keyword>
<dbReference type="CDD" id="cd17487">
    <property type="entry name" value="MFS_MFSD5_like"/>
    <property type="match status" value="1"/>
</dbReference>
<feature type="transmembrane region" description="Helical" evidence="12">
    <location>
        <begin position="132"/>
        <end position="150"/>
    </location>
</feature>
<dbReference type="GO" id="GO:0006811">
    <property type="term" value="P:monoatomic ion transport"/>
    <property type="evidence" value="ECO:0007669"/>
    <property type="project" value="UniProtKB-KW"/>
</dbReference>
<dbReference type="InterPro" id="IPR036259">
    <property type="entry name" value="MFS_trans_sf"/>
</dbReference>
<evidence type="ECO:0000256" key="3">
    <source>
        <dbReference type="ARBA" id="ARBA00021242"/>
    </source>
</evidence>
<feature type="transmembrane region" description="Helical" evidence="12">
    <location>
        <begin position="336"/>
        <end position="355"/>
    </location>
</feature>
<keyword evidence="7 12" id="KW-1133">Transmembrane helix</keyword>
<keyword evidence="5" id="KW-1003">Cell membrane</keyword>
<keyword evidence="9 12" id="KW-0472">Membrane</keyword>
<reference evidence="13" key="1">
    <citation type="submission" date="2021-01" db="EMBL/GenBank/DDBJ databases">
        <authorList>
            <person name="Corre E."/>
            <person name="Pelletier E."/>
            <person name="Niang G."/>
            <person name="Scheremetjew M."/>
            <person name="Finn R."/>
            <person name="Kale V."/>
            <person name="Holt S."/>
            <person name="Cochrane G."/>
            <person name="Meng A."/>
            <person name="Brown T."/>
            <person name="Cohen L."/>
        </authorList>
    </citation>
    <scope>NUCLEOTIDE SEQUENCE</scope>
    <source>
        <strain evidence="13">CCCM811</strain>
    </source>
</reference>
<organism evidence="13">
    <name type="scientific">Lotharella globosa</name>
    <dbReference type="NCBI Taxonomy" id="91324"/>
    <lineage>
        <taxon>Eukaryota</taxon>
        <taxon>Sar</taxon>
        <taxon>Rhizaria</taxon>
        <taxon>Cercozoa</taxon>
        <taxon>Chlorarachniophyceae</taxon>
        <taxon>Lotharella</taxon>
    </lineage>
</organism>
<dbReference type="PANTHER" id="PTHR23516:SF1">
    <property type="entry name" value="MOLYBDATE-ANION TRANSPORTER"/>
    <property type="match status" value="1"/>
</dbReference>
<dbReference type="Pfam" id="PF05631">
    <property type="entry name" value="MFS_5"/>
    <property type="match status" value="1"/>
</dbReference>
<accession>A0A7S4DF87</accession>
<dbReference type="SUPFAM" id="SSF103473">
    <property type="entry name" value="MFS general substrate transporter"/>
    <property type="match status" value="1"/>
</dbReference>
<dbReference type="EMBL" id="HBIV01002506">
    <property type="protein sequence ID" value="CAE0646229.1"/>
    <property type="molecule type" value="Transcribed_RNA"/>
</dbReference>
<dbReference type="GO" id="GO:0015098">
    <property type="term" value="F:molybdate ion transmembrane transporter activity"/>
    <property type="evidence" value="ECO:0007669"/>
    <property type="project" value="InterPro"/>
</dbReference>
<feature type="transmembrane region" description="Helical" evidence="12">
    <location>
        <begin position="285"/>
        <end position="305"/>
    </location>
</feature>
<dbReference type="Gene3D" id="1.20.1250.20">
    <property type="entry name" value="MFS general substrate transporter like domains"/>
    <property type="match status" value="1"/>
</dbReference>
<feature type="transmembrane region" description="Helical" evidence="12">
    <location>
        <begin position="194"/>
        <end position="216"/>
    </location>
</feature>
<evidence type="ECO:0000256" key="12">
    <source>
        <dbReference type="SAM" id="Phobius"/>
    </source>
</evidence>
<dbReference type="GO" id="GO:0005886">
    <property type="term" value="C:plasma membrane"/>
    <property type="evidence" value="ECO:0007669"/>
    <property type="project" value="UniProtKB-SubCell"/>
</dbReference>
<evidence type="ECO:0000256" key="5">
    <source>
        <dbReference type="ARBA" id="ARBA00022475"/>
    </source>
</evidence>
<evidence type="ECO:0000256" key="9">
    <source>
        <dbReference type="ARBA" id="ARBA00023136"/>
    </source>
</evidence>
<proteinExistence type="predicted"/>
<feature type="transmembrane region" description="Helical" evidence="12">
    <location>
        <begin position="162"/>
        <end position="188"/>
    </location>
</feature>
<feature type="transmembrane region" description="Helical" evidence="12">
    <location>
        <begin position="375"/>
        <end position="392"/>
    </location>
</feature>
<feature type="transmembrane region" description="Helical" evidence="12">
    <location>
        <begin position="74"/>
        <end position="93"/>
    </location>
</feature>
<evidence type="ECO:0000256" key="10">
    <source>
        <dbReference type="ARBA" id="ARBA00030646"/>
    </source>
</evidence>
<comment type="subcellular location">
    <subcellularLocation>
        <location evidence="2">Cell membrane</location>
        <topology evidence="2">Multi-pass membrane protein</topology>
    </subcellularLocation>
</comment>
<feature type="transmembrane region" description="Helical" evidence="12">
    <location>
        <begin position="312"/>
        <end position="330"/>
    </location>
</feature>
<evidence type="ECO:0000256" key="7">
    <source>
        <dbReference type="ARBA" id="ARBA00022989"/>
    </source>
</evidence>
<evidence type="ECO:0000256" key="11">
    <source>
        <dbReference type="ARBA" id="ARBA00032555"/>
    </source>
</evidence>
<dbReference type="AlphaFoldDB" id="A0A7S4DF87"/>
<comment type="function">
    <text evidence="1">Mediates high-affinity intracellular uptake of the rare oligo-element molybdenum.</text>
</comment>
<name>A0A7S4DF87_9EUKA</name>
<dbReference type="PANTHER" id="PTHR23516">
    <property type="entry name" value="SAM (S-ADENOSYL METHIONINE) TRANSPORTER"/>
    <property type="match status" value="1"/>
</dbReference>
<keyword evidence="8" id="KW-0406">Ion transport</keyword>
<gene>
    <name evidence="13" type="ORF">LGLO00237_LOCUS1718</name>
</gene>
<evidence type="ECO:0000256" key="8">
    <source>
        <dbReference type="ARBA" id="ARBA00023065"/>
    </source>
</evidence>
<feature type="transmembrane region" description="Helical" evidence="12">
    <location>
        <begin position="398"/>
        <end position="417"/>
    </location>
</feature>
<dbReference type="InterPro" id="IPR008509">
    <property type="entry name" value="MOT2/MFSD5"/>
</dbReference>
<evidence type="ECO:0000313" key="13">
    <source>
        <dbReference type="EMBL" id="CAE0646229.1"/>
    </source>
</evidence>
<feature type="transmembrane region" description="Helical" evidence="12">
    <location>
        <begin position="42"/>
        <end position="62"/>
    </location>
</feature>
<keyword evidence="4" id="KW-0813">Transport</keyword>
<evidence type="ECO:0000256" key="2">
    <source>
        <dbReference type="ARBA" id="ARBA00004651"/>
    </source>
</evidence>
<evidence type="ECO:0000256" key="1">
    <source>
        <dbReference type="ARBA" id="ARBA00003019"/>
    </source>
</evidence>
<evidence type="ECO:0000256" key="4">
    <source>
        <dbReference type="ARBA" id="ARBA00022448"/>
    </source>
</evidence>
<evidence type="ECO:0000256" key="6">
    <source>
        <dbReference type="ARBA" id="ARBA00022692"/>
    </source>
</evidence>
<protein>
    <recommendedName>
        <fullName evidence="3">Molybdate-anion transporter</fullName>
    </recommendedName>
    <alternativeName>
        <fullName evidence="10">Major facilitator superfamily domain-containing protein 5</fullName>
    </alternativeName>
    <alternativeName>
        <fullName evidence="11">Molybdate transporter 2 homolog</fullName>
    </alternativeName>
</protein>